<dbReference type="PANTHER" id="PTHR22999">
    <property type="entry name" value="PX SERINE/THREONINE KINASE PXK"/>
    <property type="match status" value="1"/>
</dbReference>
<reference evidence="5" key="1">
    <citation type="submission" date="2020-08" db="EMBL/GenBank/DDBJ databases">
        <title>Plant Genome Project.</title>
        <authorList>
            <person name="Zhang R.-G."/>
        </authorList>
    </citation>
    <scope>NUCLEOTIDE SEQUENCE</scope>
    <source>
        <strain evidence="5">WSP0</strain>
        <tissue evidence="5">Leaf</tissue>
    </source>
</reference>
<keyword evidence="6" id="KW-1185">Reference proteome</keyword>
<comment type="caution">
    <text evidence="5">The sequence shown here is derived from an EMBL/GenBank/DDBJ whole genome shotgun (WGS) entry which is preliminary data.</text>
</comment>
<dbReference type="InterPro" id="IPR036612">
    <property type="entry name" value="KH_dom_type_1_sf"/>
</dbReference>
<protein>
    <recommendedName>
        <fullName evidence="4">Sorting nexin C-terminal domain-containing protein</fullName>
    </recommendedName>
</protein>
<dbReference type="EMBL" id="JACTNZ010000004">
    <property type="protein sequence ID" value="KAG5555123.1"/>
    <property type="molecule type" value="Genomic_DNA"/>
</dbReference>
<gene>
    <name evidence="5" type="ORF">RHGRI_012602</name>
</gene>
<name>A0AAV6KSU6_9ERIC</name>
<dbReference type="InterPro" id="IPR051837">
    <property type="entry name" value="SortingNexin/PXDomain-PKLike"/>
</dbReference>
<dbReference type="GO" id="GO:0005737">
    <property type="term" value="C:cytoplasm"/>
    <property type="evidence" value="ECO:0007669"/>
    <property type="project" value="UniProtKB-SubCell"/>
</dbReference>
<dbReference type="PANTHER" id="PTHR22999:SF28">
    <property type="entry name" value="PHOX (PX) DOMAIN-CONTAINING PROTEIN"/>
    <property type="match status" value="1"/>
</dbReference>
<evidence type="ECO:0000256" key="2">
    <source>
        <dbReference type="ARBA" id="ARBA00022490"/>
    </source>
</evidence>
<dbReference type="Pfam" id="PF08628">
    <property type="entry name" value="Nexin_C"/>
    <property type="match status" value="1"/>
</dbReference>
<proteinExistence type="predicted"/>
<feature type="region of interest" description="Disordered" evidence="3">
    <location>
        <begin position="97"/>
        <end position="135"/>
    </location>
</feature>
<dbReference type="Proteomes" id="UP000823749">
    <property type="component" value="Chromosome 4"/>
</dbReference>
<evidence type="ECO:0000256" key="1">
    <source>
        <dbReference type="ARBA" id="ARBA00004496"/>
    </source>
</evidence>
<evidence type="ECO:0000256" key="3">
    <source>
        <dbReference type="SAM" id="MobiDB-lite"/>
    </source>
</evidence>
<dbReference type="Gene3D" id="3.30.1370.10">
    <property type="entry name" value="K Homology domain, type 1"/>
    <property type="match status" value="1"/>
</dbReference>
<evidence type="ECO:0000259" key="4">
    <source>
        <dbReference type="Pfam" id="PF08628"/>
    </source>
</evidence>
<dbReference type="GO" id="GO:0003723">
    <property type="term" value="F:RNA binding"/>
    <property type="evidence" value="ECO:0007669"/>
    <property type="project" value="InterPro"/>
</dbReference>
<evidence type="ECO:0000313" key="6">
    <source>
        <dbReference type="Proteomes" id="UP000823749"/>
    </source>
</evidence>
<feature type="compositionally biased region" description="Pro residues" evidence="3">
    <location>
        <begin position="115"/>
        <end position="128"/>
    </location>
</feature>
<keyword evidence="2" id="KW-0963">Cytoplasm</keyword>
<sequence length="231" mass="26046">MPRFESFIVDWVRAAISEGRGVELFDPEIINSEILKIILVEITSSDGNEAKGTFEELYVQVSADTYDKFDAAVALIEMLVTPVSILWPDGIFLTKHPKRRRPSLSGTTPQSSPHGQPPTPQSSPPGQPPTAKHEGFHQLDEQQQMEAEQRAKLVHELMIGNAPNAIVGLFGQKEYEQCAMDLYYFLQSSVCLKLLAFDLLELLLLSSFPEMDYIFRPLHEQKYKFGEFSPS</sequence>
<dbReference type="AlphaFoldDB" id="A0AAV6KSU6"/>
<evidence type="ECO:0000313" key="5">
    <source>
        <dbReference type="EMBL" id="KAG5555123.1"/>
    </source>
</evidence>
<comment type="subcellular location">
    <subcellularLocation>
        <location evidence="1">Cytoplasm</location>
    </subcellularLocation>
</comment>
<organism evidence="5 6">
    <name type="scientific">Rhododendron griersonianum</name>
    <dbReference type="NCBI Taxonomy" id="479676"/>
    <lineage>
        <taxon>Eukaryota</taxon>
        <taxon>Viridiplantae</taxon>
        <taxon>Streptophyta</taxon>
        <taxon>Embryophyta</taxon>
        <taxon>Tracheophyta</taxon>
        <taxon>Spermatophyta</taxon>
        <taxon>Magnoliopsida</taxon>
        <taxon>eudicotyledons</taxon>
        <taxon>Gunneridae</taxon>
        <taxon>Pentapetalae</taxon>
        <taxon>asterids</taxon>
        <taxon>Ericales</taxon>
        <taxon>Ericaceae</taxon>
        <taxon>Ericoideae</taxon>
        <taxon>Rhodoreae</taxon>
        <taxon>Rhododendron</taxon>
    </lineage>
</organism>
<dbReference type="InterPro" id="IPR013937">
    <property type="entry name" value="Sorting_nexin_C"/>
</dbReference>
<accession>A0AAV6KSU6</accession>
<feature type="domain" description="Sorting nexin C-terminal" evidence="4">
    <location>
        <begin position="56"/>
        <end position="189"/>
    </location>
</feature>